<keyword evidence="4" id="KW-0067">ATP-binding</keyword>
<evidence type="ECO:0000256" key="5">
    <source>
        <dbReference type="ARBA" id="ARBA00038058"/>
    </source>
</evidence>
<reference evidence="9 10" key="1">
    <citation type="submission" date="2016-11" db="EMBL/GenBank/DDBJ databases">
        <title>Mixed transmission modes and dynamic genome evolution in an obligate animal-bacterial symbiosis.</title>
        <authorList>
            <person name="Russell S.L."/>
            <person name="Corbett-Detig R.B."/>
            <person name="Cavanaugh C.M."/>
        </authorList>
    </citation>
    <scope>NUCLEOTIDE SEQUENCE [LARGE SCALE GENOMIC DNA]</scope>
    <source>
        <strain evidence="9">Sveles-Q1</strain>
    </source>
</reference>
<comment type="catalytic activity">
    <reaction evidence="7">
        <text>ATP + H2O = ADP + phosphate + H(+)</text>
        <dbReference type="Rhea" id="RHEA:13065"/>
        <dbReference type="ChEBI" id="CHEBI:15377"/>
        <dbReference type="ChEBI" id="CHEBI:15378"/>
        <dbReference type="ChEBI" id="CHEBI:30616"/>
        <dbReference type="ChEBI" id="CHEBI:43474"/>
        <dbReference type="ChEBI" id="CHEBI:456216"/>
        <dbReference type="EC" id="5.6.2.3"/>
    </reaction>
</comment>
<comment type="caution">
    <text evidence="9">The sequence shown here is derived from an EMBL/GenBank/DDBJ whole genome shotgun (WGS) entry which is preliminary data.</text>
</comment>
<evidence type="ECO:0000259" key="8">
    <source>
        <dbReference type="PROSITE" id="PS51193"/>
    </source>
</evidence>
<evidence type="ECO:0000256" key="4">
    <source>
        <dbReference type="ARBA" id="ARBA00022840"/>
    </source>
</evidence>
<dbReference type="InterPro" id="IPR014013">
    <property type="entry name" value="Helic_SF1/SF2_ATP-bd_DinG/Rad3"/>
</dbReference>
<dbReference type="GO" id="GO:0016818">
    <property type="term" value="F:hydrolase activity, acting on acid anhydrides, in phosphorus-containing anhydrides"/>
    <property type="evidence" value="ECO:0007669"/>
    <property type="project" value="InterPro"/>
</dbReference>
<dbReference type="GO" id="GO:0003676">
    <property type="term" value="F:nucleic acid binding"/>
    <property type="evidence" value="ECO:0007669"/>
    <property type="project" value="InterPro"/>
</dbReference>
<dbReference type="InterPro" id="IPR011545">
    <property type="entry name" value="DEAD/DEAH_box_helicase_dom"/>
</dbReference>
<dbReference type="GO" id="GO:0043139">
    <property type="term" value="F:5'-3' DNA helicase activity"/>
    <property type="evidence" value="ECO:0007669"/>
    <property type="project" value="UniProtKB-EC"/>
</dbReference>
<organism evidence="9 10">
    <name type="scientific">Solemya pervernicosa gill symbiont</name>
    <dbReference type="NCBI Taxonomy" id="642797"/>
    <lineage>
        <taxon>Bacteria</taxon>
        <taxon>Pseudomonadati</taxon>
        <taxon>Pseudomonadota</taxon>
        <taxon>Gammaproteobacteria</taxon>
        <taxon>sulfur-oxidizing symbionts</taxon>
    </lineage>
</organism>
<dbReference type="Gene3D" id="3.40.50.300">
    <property type="entry name" value="P-loop containing nucleotide triphosphate hydrolases"/>
    <property type="match status" value="2"/>
</dbReference>
<evidence type="ECO:0000256" key="7">
    <source>
        <dbReference type="ARBA" id="ARBA00048954"/>
    </source>
</evidence>
<protein>
    <recommendedName>
        <fullName evidence="6">DNA 5'-3' helicase</fullName>
        <ecNumber evidence="6">5.6.2.3</ecNumber>
    </recommendedName>
</protein>
<keyword evidence="9" id="KW-0347">Helicase</keyword>
<dbReference type="GO" id="GO:0006281">
    <property type="term" value="P:DNA repair"/>
    <property type="evidence" value="ECO:0007669"/>
    <property type="project" value="TreeGrafter"/>
</dbReference>
<keyword evidence="2" id="KW-0547">Nucleotide-binding</keyword>
<dbReference type="SMART" id="SM00487">
    <property type="entry name" value="DEXDc"/>
    <property type="match status" value="1"/>
</dbReference>
<dbReference type="InterPro" id="IPR006555">
    <property type="entry name" value="ATP-dep_Helicase_C"/>
</dbReference>
<proteinExistence type="inferred from homology"/>
<keyword evidence="10" id="KW-1185">Reference proteome</keyword>
<dbReference type="Pfam" id="PF13307">
    <property type="entry name" value="Helicase_C_2"/>
    <property type="match status" value="1"/>
</dbReference>
<accession>A0A1T2L9B2</accession>
<comment type="cofactor">
    <cofactor evidence="1">
        <name>[4Fe-4S] cluster</name>
        <dbReference type="ChEBI" id="CHEBI:49883"/>
    </cofactor>
</comment>
<evidence type="ECO:0000256" key="3">
    <source>
        <dbReference type="ARBA" id="ARBA00022801"/>
    </source>
</evidence>
<name>A0A1T2L9B2_9GAMM</name>
<sequence>MITDARSALADDGPLANAIEGFAPRPQQQQMAEAVEQALENSAQLIAEAGTGTGKTFAYLIPALLSGKRVIISTGTRTLQDQLYHRDLPTVREALGVPIETALLKGRSNYLCYHRLETAESEGRINHSLLSDLAKVRRWAAGTRKGDIAEVSGVAENSYIWPLVTSTVDNCLGQECPTYKDCCVLKARRDAQEAELVVVNHHLLFADMALKEEGFGELLPGADAFILDEAHQLPEIATIFFGQSLSSRQLGDIARDAIGEYLREGGVQGEMPSAIDSIQKHARDLRLALGMESRRAPWATVATAPKVEELLALIEGDLGQLEAWLEEVAPRGKGLENCWRRVADVRVRLKLLTESDDEGQIKWFETRPRSFTLHMTPLDVAPLFTERRQRYPSAWIYTSATLAVGEGFDHYISRLGLDEAETLRLDSPFDYANNTQLYIPKDMPEPSSRDYTHAVVEAALPVLQASGGRAFLLFTSHRALKQAAELLHNRVDFPLLVQGDAPRAELLDRFRQLGNALLLGTGSFWEGVDVRGEALSLVIIDKLPFAAPDDPVLSARIDSIRRNKGNPFMEYQVPTAVITLKQGVGRLIRDVSDSGVLMLCDPRLYSKAYGRVFLKSLPPMPPTRELEQVQRFLKEIVPRFRK</sequence>
<dbReference type="RefSeq" id="WP_078482568.1">
    <property type="nucleotide sequence ID" value="NZ_MPRL01000007.1"/>
</dbReference>
<evidence type="ECO:0000256" key="1">
    <source>
        <dbReference type="ARBA" id="ARBA00001966"/>
    </source>
</evidence>
<dbReference type="AlphaFoldDB" id="A0A1T2L9B2"/>
<dbReference type="PANTHER" id="PTHR11472:SF34">
    <property type="entry name" value="REGULATOR OF TELOMERE ELONGATION HELICASE 1"/>
    <property type="match status" value="1"/>
</dbReference>
<dbReference type="Proteomes" id="UP000191110">
    <property type="component" value="Unassembled WGS sequence"/>
</dbReference>
<evidence type="ECO:0000256" key="6">
    <source>
        <dbReference type="ARBA" id="ARBA00044969"/>
    </source>
</evidence>
<dbReference type="OrthoDB" id="9805194at2"/>
<keyword evidence="3" id="KW-0378">Hydrolase</keyword>
<evidence type="ECO:0000256" key="2">
    <source>
        <dbReference type="ARBA" id="ARBA00022741"/>
    </source>
</evidence>
<dbReference type="InterPro" id="IPR027417">
    <property type="entry name" value="P-loop_NTPase"/>
</dbReference>
<feature type="domain" description="Helicase ATP-binding" evidence="8">
    <location>
        <begin position="14"/>
        <end position="281"/>
    </location>
</feature>
<dbReference type="EC" id="5.6.2.3" evidence="6"/>
<dbReference type="SMART" id="SM00491">
    <property type="entry name" value="HELICc2"/>
    <property type="match status" value="1"/>
</dbReference>
<dbReference type="PROSITE" id="PS51193">
    <property type="entry name" value="HELICASE_ATP_BIND_2"/>
    <property type="match status" value="1"/>
</dbReference>
<dbReference type="EMBL" id="MPRL01000007">
    <property type="protein sequence ID" value="OOZ41624.1"/>
    <property type="molecule type" value="Genomic_DNA"/>
</dbReference>
<dbReference type="InterPro" id="IPR045028">
    <property type="entry name" value="DinG/Rad3-like"/>
</dbReference>
<comment type="similarity">
    <text evidence="5">Belongs to the helicase family. DinG subfamily.</text>
</comment>
<dbReference type="SUPFAM" id="SSF52540">
    <property type="entry name" value="P-loop containing nucleoside triphosphate hydrolases"/>
    <property type="match status" value="2"/>
</dbReference>
<evidence type="ECO:0000313" key="10">
    <source>
        <dbReference type="Proteomes" id="UP000191110"/>
    </source>
</evidence>
<gene>
    <name evidence="9" type="ORF">BOW53_02785</name>
</gene>
<dbReference type="GO" id="GO:0005524">
    <property type="term" value="F:ATP binding"/>
    <property type="evidence" value="ECO:0007669"/>
    <property type="project" value="UniProtKB-KW"/>
</dbReference>
<dbReference type="PANTHER" id="PTHR11472">
    <property type="entry name" value="DNA REPAIR DEAD HELICASE RAD3/XP-D SUBFAMILY MEMBER"/>
    <property type="match status" value="1"/>
</dbReference>
<dbReference type="InterPro" id="IPR014001">
    <property type="entry name" value="Helicase_ATP-bd"/>
</dbReference>
<dbReference type="Pfam" id="PF00270">
    <property type="entry name" value="DEAD"/>
    <property type="match status" value="1"/>
</dbReference>
<evidence type="ECO:0000313" key="9">
    <source>
        <dbReference type="EMBL" id="OOZ41624.1"/>
    </source>
</evidence>